<dbReference type="GO" id="GO:0006596">
    <property type="term" value="P:polyamine biosynthetic process"/>
    <property type="evidence" value="ECO:0007669"/>
    <property type="project" value="UniProtKB-KW"/>
</dbReference>
<evidence type="ECO:0000313" key="3">
    <source>
        <dbReference type="Proteomes" id="UP001431656"/>
    </source>
</evidence>
<dbReference type="PANTHER" id="PTHR43317">
    <property type="entry name" value="THERMOSPERMINE SYNTHASE ACAULIS5"/>
    <property type="match status" value="1"/>
</dbReference>
<name>A0AAN0K6H6_9ACTN</name>
<dbReference type="InterPro" id="IPR029063">
    <property type="entry name" value="SAM-dependent_MTases_sf"/>
</dbReference>
<dbReference type="NCBIfam" id="NF037959">
    <property type="entry name" value="MFS_SpdSyn"/>
    <property type="match status" value="1"/>
</dbReference>
<dbReference type="KEGG" id="broo:brsh051_11660"/>
<evidence type="ECO:0000313" key="2">
    <source>
        <dbReference type="EMBL" id="BEH01885.1"/>
    </source>
</evidence>
<keyword evidence="1" id="KW-0620">Polyamine biosynthesis</keyword>
<accession>A0AAN0K6H6</accession>
<reference evidence="2" key="1">
    <citation type="journal article" date="2024" name="Int. J. Syst. Evol. Microbiol.">
        <title>Brooklawnia propionicigenes sp. nov., a facultatively anaerobic, propionate-producing bacterium isolated from a methanogenic reactor treating waste from cattle farms.</title>
        <authorList>
            <person name="Akita Y."/>
            <person name="Ueki A."/>
            <person name="Tonouchi A."/>
            <person name="Sugawara Y."/>
            <person name="Honma S."/>
            <person name="Kaku N."/>
            <person name="Ueki K."/>
        </authorList>
    </citation>
    <scope>NUCLEOTIDE SEQUENCE</scope>
    <source>
        <strain evidence="2">SH051</strain>
    </source>
</reference>
<proteinExistence type="predicted"/>
<dbReference type="RefSeq" id="WP_286268210.1">
    <property type="nucleotide sequence ID" value="NZ_AP028056.1"/>
</dbReference>
<dbReference type="SUPFAM" id="SSF53335">
    <property type="entry name" value="S-adenosyl-L-methionine-dependent methyltransferases"/>
    <property type="match status" value="1"/>
</dbReference>
<dbReference type="EMBL" id="AP028056">
    <property type="protein sequence ID" value="BEH01885.1"/>
    <property type="molecule type" value="Genomic_DNA"/>
</dbReference>
<gene>
    <name evidence="2" type="ORF">brsh051_11660</name>
</gene>
<dbReference type="AlphaFoldDB" id="A0AAN0K6H6"/>
<keyword evidence="3" id="KW-1185">Reference proteome</keyword>
<dbReference type="Proteomes" id="UP001431656">
    <property type="component" value="Chromosome"/>
</dbReference>
<dbReference type="Gene3D" id="3.40.50.150">
    <property type="entry name" value="Vaccinia Virus protein VP39"/>
    <property type="match status" value="1"/>
</dbReference>
<dbReference type="PANTHER" id="PTHR43317:SF1">
    <property type="entry name" value="THERMOSPERMINE SYNTHASE ACAULIS5"/>
    <property type="match status" value="1"/>
</dbReference>
<organism evidence="2 3">
    <name type="scientific">Brooklawnia propionicigenes</name>
    <dbReference type="NCBI Taxonomy" id="3041175"/>
    <lineage>
        <taxon>Bacteria</taxon>
        <taxon>Bacillati</taxon>
        <taxon>Actinomycetota</taxon>
        <taxon>Actinomycetes</taxon>
        <taxon>Propionibacteriales</taxon>
        <taxon>Propionibacteriaceae</taxon>
        <taxon>Brooklawnia</taxon>
    </lineage>
</organism>
<dbReference type="CDD" id="cd02440">
    <property type="entry name" value="AdoMet_MTases"/>
    <property type="match status" value="1"/>
</dbReference>
<evidence type="ECO:0000256" key="1">
    <source>
        <dbReference type="ARBA" id="ARBA00023115"/>
    </source>
</evidence>
<sequence length="268" mass="29451">MEDQEIQFVPDGTGWILVMDEVAHSWVDLDDPLRLEFAYMRRVADYLDTAAPPGERMRVIHIGGGALTMARYIAARRPTSPQIVLEPNEDLTAAVRDKLPLPAHSGIKVRATDGRTGLTQMPDDYAQVIIVDAFADARVPPSLVSVEFFAECFRVLNPDGLLLFNVIDIFPLTWTKRVLAGIARFADHLALSAEPAVLKGHRHGNLVLAASRAPLDTDLIVRLAAGSAFPCRIVHDEQLTKFMGGASAFYDDEAEGSPKVVRGLLHFE</sequence>
<protein>
    <submittedName>
        <fullName evidence="2">Fused MFS/spermidine synthase</fullName>
    </submittedName>
</protein>